<keyword evidence="5" id="KW-1185">Reference proteome</keyword>
<protein>
    <submittedName>
        <fullName evidence="4">Periplasmic chaperone for outer membrane proteins Skp</fullName>
    </submittedName>
</protein>
<reference evidence="4 5" key="1">
    <citation type="submission" date="2017-09" db="EMBL/GenBank/DDBJ databases">
        <authorList>
            <person name="Ehlers B."/>
            <person name="Leendertz F.H."/>
        </authorList>
    </citation>
    <scope>NUCLEOTIDE SEQUENCE [LARGE SCALE GENOMIC DNA]</scope>
    <source>
        <strain evidence="4 5">DSM 16848</strain>
    </source>
</reference>
<evidence type="ECO:0000313" key="5">
    <source>
        <dbReference type="Proteomes" id="UP000219669"/>
    </source>
</evidence>
<dbReference type="InterPro" id="IPR024930">
    <property type="entry name" value="Skp_dom_sf"/>
</dbReference>
<dbReference type="PANTHER" id="PTHR35089">
    <property type="entry name" value="CHAPERONE PROTEIN SKP"/>
    <property type="match status" value="1"/>
</dbReference>
<dbReference type="EMBL" id="OCNF01000030">
    <property type="protein sequence ID" value="SOD72326.1"/>
    <property type="molecule type" value="Genomic_DNA"/>
</dbReference>
<keyword evidence="2 3" id="KW-0732">Signal</keyword>
<evidence type="ECO:0000256" key="3">
    <source>
        <dbReference type="SAM" id="SignalP"/>
    </source>
</evidence>
<dbReference type="SMART" id="SM00935">
    <property type="entry name" value="OmpH"/>
    <property type="match status" value="1"/>
</dbReference>
<gene>
    <name evidence="4" type="ORF">SAMN02746062_02200</name>
</gene>
<dbReference type="GO" id="GO:0051082">
    <property type="term" value="F:unfolded protein binding"/>
    <property type="evidence" value="ECO:0007669"/>
    <property type="project" value="InterPro"/>
</dbReference>
<evidence type="ECO:0000256" key="1">
    <source>
        <dbReference type="ARBA" id="ARBA00009091"/>
    </source>
</evidence>
<dbReference type="InterPro" id="IPR005632">
    <property type="entry name" value="Chaperone_Skp"/>
</dbReference>
<dbReference type="Gene3D" id="3.30.910.20">
    <property type="entry name" value="Skp domain"/>
    <property type="match status" value="1"/>
</dbReference>
<proteinExistence type="inferred from homology"/>
<dbReference type="PANTHER" id="PTHR35089:SF1">
    <property type="entry name" value="CHAPERONE PROTEIN SKP"/>
    <property type="match status" value="1"/>
</dbReference>
<organism evidence="4 5">
    <name type="scientific">Alysiella filiformis DSM 16848</name>
    <dbReference type="NCBI Taxonomy" id="1120981"/>
    <lineage>
        <taxon>Bacteria</taxon>
        <taxon>Pseudomonadati</taxon>
        <taxon>Pseudomonadota</taxon>
        <taxon>Betaproteobacteria</taxon>
        <taxon>Neisseriales</taxon>
        <taxon>Neisseriaceae</taxon>
        <taxon>Alysiella</taxon>
    </lineage>
</organism>
<dbReference type="OrthoDB" id="5294628at2"/>
<dbReference type="SUPFAM" id="SSF111384">
    <property type="entry name" value="OmpH-like"/>
    <property type="match status" value="1"/>
</dbReference>
<dbReference type="GO" id="GO:0005829">
    <property type="term" value="C:cytosol"/>
    <property type="evidence" value="ECO:0007669"/>
    <property type="project" value="TreeGrafter"/>
</dbReference>
<dbReference type="Pfam" id="PF03938">
    <property type="entry name" value="OmpH"/>
    <property type="match status" value="1"/>
</dbReference>
<feature type="chain" id="PRO_5013080786" evidence="3">
    <location>
        <begin position="28"/>
        <end position="170"/>
    </location>
</feature>
<sequence>MFNFHKLLRQSAIVFAVSGSLNATAFAENMKFGYVHAERLYSQSKTAQGIELTLKKEFAKQQKQLSDLQAKVVQLQQTLSSGKLKGQQAIETERKLQEAMYEHRLALNRYLEEYNFRRSEEFAALQNRANEVIENLAQQEKYDLIVQEAVFVNLQYDITDRVIQLLDSQK</sequence>
<dbReference type="GO" id="GO:0050821">
    <property type="term" value="P:protein stabilization"/>
    <property type="evidence" value="ECO:0007669"/>
    <property type="project" value="TreeGrafter"/>
</dbReference>
<accession>A0A286EN69</accession>
<dbReference type="RefSeq" id="WP_097115148.1">
    <property type="nucleotide sequence ID" value="NZ_CP083931.1"/>
</dbReference>
<dbReference type="Proteomes" id="UP000219669">
    <property type="component" value="Unassembled WGS sequence"/>
</dbReference>
<comment type="similarity">
    <text evidence="1">Belongs to the Skp family.</text>
</comment>
<evidence type="ECO:0000313" key="4">
    <source>
        <dbReference type="EMBL" id="SOD72326.1"/>
    </source>
</evidence>
<dbReference type="AlphaFoldDB" id="A0A286EN69"/>
<name>A0A286EN69_9NEIS</name>
<evidence type="ECO:0000256" key="2">
    <source>
        <dbReference type="ARBA" id="ARBA00022729"/>
    </source>
</evidence>
<feature type="signal peptide" evidence="3">
    <location>
        <begin position="1"/>
        <end position="27"/>
    </location>
</feature>